<dbReference type="PROSITE" id="PS51318">
    <property type="entry name" value="TAT"/>
    <property type="match status" value="1"/>
</dbReference>
<dbReference type="STRING" id="403935.SAMN05216481_11221"/>
<dbReference type="Pfam" id="PF00877">
    <property type="entry name" value="NLPC_P60"/>
    <property type="match status" value="1"/>
</dbReference>
<evidence type="ECO:0000259" key="7">
    <source>
        <dbReference type="PROSITE" id="PS51935"/>
    </source>
</evidence>
<comment type="similarity">
    <text evidence="1">Belongs to the peptidase C40 family.</text>
</comment>
<feature type="compositionally biased region" description="Basic and acidic residues" evidence="5">
    <location>
        <begin position="232"/>
        <end position="253"/>
    </location>
</feature>
<evidence type="ECO:0000256" key="3">
    <source>
        <dbReference type="ARBA" id="ARBA00022801"/>
    </source>
</evidence>
<accession>A0A1H9HTN6</accession>
<feature type="region of interest" description="Disordered" evidence="5">
    <location>
        <begin position="151"/>
        <end position="173"/>
    </location>
</feature>
<keyword evidence="6" id="KW-0732">Signal</keyword>
<dbReference type="Gene3D" id="6.10.250.3150">
    <property type="match status" value="1"/>
</dbReference>
<feature type="compositionally biased region" description="Basic and acidic residues" evidence="5">
    <location>
        <begin position="151"/>
        <end position="161"/>
    </location>
</feature>
<evidence type="ECO:0000256" key="6">
    <source>
        <dbReference type="SAM" id="SignalP"/>
    </source>
</evidence>
<evidence type="ECO:0000256" key="1">
    <source>
        <dbReference type="ARBA" id="ARBA00007074"/>
    </source>
</evidence>
<feature type="region of interest" description="Disordered" evidence="5">
    <location>
        <begin position="212"/>
        <end position="276"/>
    </location>
</feature>
<feature type="compositionally biased region" description="Gly residues" evidence="5">
    <location>
        <begin position="260"/>
        <end position="276"/>
    </location>
</feature>
<dbReference type="InterPro" id="IPR051794">
    <property type="entry name" value="PG_Endopeptidase_C40"/>
</dbReference>
<keyword evidence="2" id="KW-0645">Protease</keyword>
<evidence type="ECO:0000313" key="9">
    <source>
        <dbReference type="Proteomes" id="UP000199055"/>
    </source>
</evidence>
<evidence type="ECO:0000256" key="5">
    <source>
        <dbReference type="SAM" id="MobiDB-lite"/>
    </source>
</evidence>
<evidence type="ECO:0000313" key="8">
    <source>
        <dbReference type="EMBL" id="SEQ65703.1"/>
    </source>
</evidence>
<dbReference type="EMBL" id="FOET01000012">
    <property type="protein sequence ID" value="SEQ65703.1"/>
    <property type="molecule type" value="Genomic_DNA"/>
</dbReference>
<keyword evidence="4" id="KW-0788">Thiol protease</keyword>
<keyword evidence="3 8" id="KW-0378">Hydrolase</keyword>
<dbReference type="PANTHER" id="PTHR47359">
    <property type="entry name" value="PEPTIDOGLYCAN DL-ENDOPEPTIDASE CWLO"/>
    <property type="match status" value="1"/>
</dbReference>
<organism evidence="8 9">
    <name type="scientific">Streptomyces radiopugnans</name>
    <dbReference type="NCBI Taxonomy" id="403935"/>
    <lineage>
        <taxon>Bacteria</taxon>
        <taxon>Bacillati</taxon>
        <taxon>Actinomycetota</taxon>
        <taxon>Actinomycetes</taxon>
        <taxon>Kitasatosporales</taxon>
        <taxon>Streptomycetaceae</taxon>
        <taxon>Streptomyces</taxon>
    </lineage>
</organism>
<sequence length="400" mass="43246">MASHRRPRTPLLSPASRRGAVGLTTAAIASATLLSQGPAQAAPEDDRPSIEEVRKRVDALYREAGSATQKYNAAKEKADEQREEVDRLLDEAAERADRLNDARRKLGGYATAQYRSGGVSDTAVLLLSDDPQDFFGRKHLMDRITDRQRQAVDDYRDEQRAARKKRSEASASLAELTDAQKELADSRKTVQGKLAQARKLLSELTAEEKARLAAQERRRQEEARRKAAAAAAERERQQAEAEAAAEREKRDETPADSGTDTGGGTGADTGGTDTGTGGTADDSYAVKAQKVLAFAEAQLGKPYVWGATGPNSYDCSGLTQAAWLSAGVSLPRTTYDQVNAGTRIAKADMRPGDLVFFYDDISHVGIYAGGGQMIHAPKPGAEVRYESVDHMPFHSAVRPA</sequence>
<dbReference type="Proteomes" id="UP000199055">
    <property type="component" value="Unassembled WGS sequence"/>
</dbReference>
<evidence type="ECO:0000256" key="2">
    <source>
        <dbReference type="ARBA" id="ARBA00022670"/>
    </source>
</evidence>
<evidence type="ECO:0000256" key="4">
    <source>
        <dbReference type="ARBA" id="ARBA00022807"/>
    </source>
</evidence>
<keyword evidence="9" id="KW-1185">Reference proteome</keyword>
<proteinExistence type="inferred from homology"/>
<dbReference type="GO" id="GO:0008234">
    <property type="term" value="F:cysteine-type peptidase activity"/>
    <property type="evidence" value="ECO:0007669"/>
    <property type="project" value="UniProtKB-KW"/>
</dbReference>
<feature type="compositionally biased region" description="Basic and acidic residues" evidence="5">
    <location>
        <begin position="73"/>
        <end position="84"/>
    </location>
</feature>
<feature type="region of interest" description="Disordered" evidence="5">
    <location>
        <begin position="64"/>
        <end position="84"/>
    </location>
</feature>
<feature type="domain" description="NlpC/P60" evidence="7">
    <location>
        <begin position="285"/>
        <end position="400"/>
    </location>
</feature>
<feature type="compositionally biased region" description="Basic and acidic residues" evidence="5">
    <location>
        <begin position="212"/>
        <end position="225"/>
    </location>
</feature>
<dbReference type="SUPFAM" id="SSF54001">
    <property type="entry name" value="Cysteine proteinases"/>
    <property type="match status" value="1"/>
</dbReference>
<dbReference type="GO" id="GO:0006508">
    <property type="term" value="P:proteolysis"/>
    <property type="evidence" value="ECO:0007669"/>
    <property type="project" value="UniProtKB-KW"/>
</dbReference>
<dbReference type="InterPro" id="IPR000064">
    <property type="entry name" value="NLP_P60_dom"/>
</dbReference>
<dbReference type="AlphaFoldDB" id="A0A1H9HTN6"/>
<dbReference type="Gene3D" id="3.90.1720.10">
    <property type="entry name" value="endopeptidase domain like (from Nostoc punctiforme)"/>
    <property type="match status" value="1"/>
</dbReference>
<feature type="signal peptide" evidence="6">
    <location>
        <begin position="1"/>
        <end position="41"/>
    </location>
</feature>
<feature type="chain" id="PRO_5011749457" evidence="6">
    <location>
        <begin position="42"/>
        <end position="400"/>
    </location>
</feature>
<protein>
    <submittedName>
        <fullName evidence="8">Cell wall-associated hydrolase, NlpC family</fullName>
    </submittedName>
</protein>
<name>A0A1H9HTN6_9ACTN</name>
<dbReference type="InterPro" id="IPR038765">
    <property type="entry name" value="Papain-like_cys_pep_sf"/>
</dbReference>
<gene>
    <name evidence="8" type="ORF">SAMN05216481_11221</name>
</gene>
<dbReference type="PROSITE" id="PS51935">
    <property type="entry name" value="NLPC_P60"/>
    <property type="match status" value="1"/>
</dbReference>
<reference evidence="8 9" key="1">
    <citation type="submission" date="2016-10" db="EMBL/GenBank/DDBJ databases">
        <authorList>
            <person name="de Groot N.N."/>
        </authorList>
    </citation>
    <scope>NUCLEOTIDE SEQUENCE [LARGE SCALE GENOMIC DNA]</scope>
    <source>
        <strain evidence="8 9">CGMCC 4.3519</strain>
    </source>
</reference>
<dbReference type="PANTHER" id="PTHR47359:SF3">
    <property type="entry name" value="NLP_P60 DOMAIN-CONTAINING PROTEIN-RELATED"/>
    <property type="match status" value="1"/>
</dbReference>
<dbReference type="RefSeq" id="WP_093661491.1">
    <property type="nucleotide sequence ID" value="NZ_FOET01000012.1"/>
</dbReference>
<dbReference type="InterPro" id="IPR006311">
    <property type="entry name" value="TAT_signal"/>
</dbReference>